<evidence type="ECO:0000313" key="22">
    <source>
        <dbReference type="Proteomes" id="UP000620591"/>
    </source>
</evidence>
<dbReference type="RefSeq" id="WP_187769367.1">
    <property type="nucleotide sequence ID" value="NZ_JACTVM010000002.1"/>
</dbReference>
<keyword evidence="10" id="KW-0443">Lipid metabolism</keyword>
<comment type="caution">
    <text evidence="21">The sequence shown here is derived from an EMBL/GenBank/DDBJ whole genome shotgun (WGS) entry which is preliminary data.</text>
</comment>
<evidence type="ECO:0000313" key="21">
    <source>
        <dbReference type="EMBL" id="MBC9226524.1"/>
    </source>
</evidence>
<keyword evidence="13" id="KW-0413">Isomerase</keyword>
<dbReference type="EC" id="5.3.3.1" evidence="14"/>
<dbReference type="InterPro" id="IPR017900">
    <property type="entry name" value="4Fe4S_Fe_S_CS"/>
</dbReference>
<dbReference type="PRINTS" id="PR00411">
    <property type="entry name" value="PNDRDTASEI"/>
</dbReference>
<evidence type="ECO:0000256" key="7">
    <source>
        <dbReference type="ARBA" id="ARBA00023002"/>
    </source>
</evidence>
<evidence type="ECO:0000256" key="19">
    <source>
        <dbReference type="SAM" id="MobiDB-lite"/>
    </source>
</evidence>
<dbReference type="EMBL" id="JACTVM010000002">
    <property type="protein sequence ID" value="MBC9226524.1"/>
    <property type="molecule type" value="Genomic_DNA"/>
</dbReference>
<dbReference type="GO" id="GO:0016995">
    <property type="term" value="F:cholesterol oxidase activity"/>
    <property type="evidence" value="ECO:0007669"/>
    <property type="project" value="UniProtKB-EC"/>
</dbReference>
<dbReference type="EC" id="1.1.3.6" evidence="16"/>
<keyword evidence="7" id="KW-0560">Oxidoreductase</keyword>
<keyword evidence="6" id="KW-0274">FAD</keyword>
<evidence type="ECO:0000259" key="20">
    <source>
        <dbReference type="PROSITE" id="PS51379"/>
    </source>
</evidence>
<dbReference type="InterPro" id="IPR052542">
    <property type="entry name" value="Cholesterol_Oxidase"/>
</dbReference>
<dbReference type="GO" id="GO:0004769">
    <property type="term" value="F:steroid Delta-isomerase activity"/>
    <property type="evidence" value="ECO:0007669"/>
    <property type="project" value="UniProtKB-EC"/>
</dbReference>
<comment type="cofactor">
    <cofactor evidence="1">
        <name>FAD</name>
        <dbReference type="ChEBI" id="CHEBI:57692"/>
    </cofactor>
</comment>
<dbReference type="GO" id="GO:0046872">
    <property type="term" value="F:metal ion binding"/>
    <property type="evidence" value="ECO:0007669"/>
    <property type="project" value="UniProtKB-KW"/>
</dbReference>
<dbReference type="PROSITE" id="PS51379">
    <property type="entry name" value="4FE4S_FER_2"/>
    <property type="match status" value="1"/>
</dbReference>
<evidence type="ECO:0000256" key="16">
    <source>
        <dbReference type="ARBA" id="ARBA00049723"/>
    </source>
</evidence>
<dbReference type="SUPFAM" id="SSF51905">
    <property type="entry name" value="FAD/NAD(P)-binding domain"/>
    <property type="match status" value="1"/>
</dbReference>
<dbReference type="PANTHER" id="PTHR47470">
    <property type="entry name" value="CHOLESTEROL OXIDASE"/>
    <property type="match status" value="1"/>
</dbReference>
<sequence>MDPLGRWDADVVVVGSGFGGAVSALRLTEAGHSVLVLEKGRRLSDADLLAARRDPRAYLWAPRAGMRGFFWQRIFRHMAIIGGSGVGGGSIVWAGVLLVPGDEFYGEPALSALGVDWKTELAPHLDRAARMLGRVTNPHHGEMDDHLHSAAKAVGAEATFGPVPSAIFFGRPGVTEPDPFFDGEGPDRTGCRLCGECLLGCPYGAKNQLTLNYLFLAEKRGVEVRPETEVVSVRPVDGGYELVTRHPWERGRESTVRARRVVLAAGVLGTVELLHRCRETGALSRISDQLGQHVRTNSEALTAVLQPRGDDLSRGPTISSDFRPDERTHTTQNRYMGGWHMRAQLGPMVDDDDPGRRARRVVLSILGSPLRQLRLMTAHRFLNRLTVLTTMQRLDSEFALDHRRSPLRPWRRVLRSRLTGGARPPSNLPVANEVTRAFAEASGGRPLNLLGESVGGLSVTAHILGGAVMGATAADGVVDANHEVHGHPGLYVADASVIPANLGVNPSLTITALAERFASRFPAADGPVLSESP</sequence>
<evidence type="ECO:0000256" key="9">
    <source>
        <dbReference type="ARBA" id="ARBA00023014"/>
    </source>
</evidence>
<name>A0A8I0K2K9_9ACTN</name>
<evidence type="ECO:0000256" key="5">
    <source>
        <dbReference type="ARBA" id="ARBA00022723"/>
    </source>
</evidence>
<accession>A0A8I0K2K9</accession>
<evidence type="ECO:0000256" key="13">
    <source>
        <dbReference type="ARBA" id="ARBA00023235"/>
    </source>
</evidence>
<feature type="domain" description="4Fe-4S ferredoxin-type" evidence="20">
    <location>
        <begin position="177"/>
        <end position="212"/>
    </location>
</feature>
<dbReference type="InterPro" id="IPR017896">
    <property type="entry name" value="4Fe4S_Fe-S-bd"/>
</dbReference>
<dbReference type="InterPro" id="IPR036188">
    <property type="entry name" value="FAD/NAD-bd_sf"/>
</dbReference>
<dbReference type="Pfam" id="PF05199">
    <property type="entry name" value="GMC_oxred_C"/>
    <property type="match status" value="1"/>
</dbReference>
<dbReference type="AlphaFoldDB" id="A0A8I0K2K9"/>
<keyword evidence="5" id="KW-0479">Metal-binding</keyword>
<evidence type="ECO:0000256" key="11">
    <source>
        <dbReference type="ARBA" id="ARBA00023166"/>
    </source>
</evidence>
<evidence type="ECO:0000256" key="17">
    <source>
        <dbReference type="ARBA" id="ARBA00049744"/>
    </source>
</evidence>
<reference evidence="21" key="1">
    <citation type="submission" date="2020-09" db="EMBL/GenBank/DDBJ databases">
        <title>Novel species in genus Aeromicrobium.</title>
        <authorList>
            <person name="Zhang G."/>
        </authorList>
    </citation>
    <scope>NUCLEOTIDE SEQUENCE</scope>
    <source>
        <strain evidence="21">Zg-636</strain>
    </source>
</reference>
<evidence type="ECO:0000256" key="18">
    <source>
        <dbReference type="ARBA" id="ARBA00049778"/>
    </source>
</evidence>
<evidence type="ECO:0000256" key="2">
    <source>
        <dbReference type="ARBA" id="ARBA00010790"/>
    </source>
</evidence>
<evidence type="ECO:0000256" key="15">
    <source>
        <dbReference type="ARBA" id="ARBA00049645"/>
    </source>
</evidence>
<dbReference type="InterPro" id="IPR003953">
    <property type="entry name" value="FAD-dep_OxRdtase_2_FAD-bd"/>
</dbReference>
<evidence type="ECO:0000256" key="6">
    <source>
        <dbReference type="ARBA" id="ARBA00022827"/>
    </source>
</evidence>
<proteinExistence type="inferred from homology"/>
<evidence type="ECO:0000256" key="14">
    <source>
        <dbReference type="ARBA" id="ARBA00038856"/>
    </source>
</evidence>
<dbReference type="GO" id="GO:0051536">
    <property type="term" value="F:iron-sulfur cluster binding"/>
    <property type="evidence" value="ECO:0007669"/>
    <property type="project" value="UniProtKB-KW"/>
</dbReference>
<dbReference type="Pfam" id="PF00890">
    <property type="entry name" value="FAD_binding_2"/>
    <property type="match status" value="1"/>
</dbReference>
<evidence type="ECO:0000256" key="4">
    <source>
        <dbReference type="ARBA" id="ARBA00022630"/>
    </source>
</evidence>
<keyword evidence="9" id="KW-0411">Iron-sulfur</keyword>
<dbReference type="PROSITE" id="PS00198">
    <property type="entry name" value="4FE4S_FER_1"/>
    <property type="match status" value="1"/>
</dbReference>
<evidence type="ECO:0000256" key="8">
    <source>
        <dbReference type="ARBA" id="ARBA00023004"/>
    </source>
</evidence>
<protein>
    <recommendedName>
        <fullName evidence="17">Cholesterol oxidase</fullName>
        <ecNumber evidence="16">1.1.3.6</ecNumber>
        <ecNumber evidence="14">5.3.3.1</ecNumber>
    </recommendedName>
    <alternativeName>
        <fullName evidence="18">Cholesterol isomerase</fullName>
    </alternativeName>
</protein>
<dbReference type="GO" id="GO:0008203">
    <property type="term" value="P:cholesterol metabolic process"/>
    <property type="evidence" value="ECO:0007669"/>
    <property type="project" value="UniProtKB-KW"/>
</dbReference>
<evidence type="ECO:0000256" key="10">
    <source>
        <dbReference type="ARBA" id="ARBA00023098"/>
    </source>
</evidence>
<comment type="pathway">
    <text evidence="15">Steroid metabolism; cholesterol degradation.</text>
</comment>
<evidence type="ECO:0000256" key="3">
    <source>
        <dbReference type="ARBA" id="ARBA00022548"/>
    </source>
</evidence>
<feature type="region of interest" description="Disordered" evidence="19">
    <location>
        <begin position="307"/>
        <end position="329"/>
    </location>
</feature>
<keyword evidence="4" id="KW-0285">Flavoprotein</keyword>
<gene>
    <name evidence="21" type="ORF">IBG24_09375</name>
</gene>
<dbReference type="Gene3D" id="3.50.50.60">
    <property type="entry name" value="FAD/NAD(P)-binding domain"/>
    <property type="match status" value="3"/>
</dbReference>
<dbReference type="Proteomes" id="UP000620591">
    <property type="component" value="Unassembled WGS sequence"/>
</dbReference>
<keyword evidence="12" id="KW-0753">Steroid metabolism</keyword>
<evidence type="ECO:0000256" key="12">
    <source>
        <dbReference type="ARBA" id="ARBA00023221"/>
    </source>
</evidence>
<keyword evidence="11" id="KW-1207">Sterol metabolism</keyword>
<comment type="similarity">
    <text evidence="2">Belongs to the GMC oxidoreductase family.</text>
</comment>
<keyword evidence="8" id="KW-0408">Iron</keyword>
<dbReference type="InterPro" id="IPR007867">
    <property type="entry name" value="GMC_OxRtase_C"/>
</dbReference>
<dbReference type="PANTHER" id="PTHR47470:SF1">
    <property type="entry name" value="FAD-DEPENDENT OXIDOREDUCTASE 2 FAD BINDING DOMAIN-CONTAINING PROTEIN"/>
    <property type="match status" value="1"/>
</dbReference>
<evidence type="ECO:0000256" key="1">
    <source>
        <dbReference type="ARBA" id="ARBA00001974"/>
    </source>
</evidence>
<organism evidence="21 22">
    <name type="scientific">Aeromicrobium senzhongii</name>
    <dbReference type="NCBI Taxonomy" id="2663859"/>
    <lineage>
        <taxon>Bacteria</taxon>
        <taxon>Bacillati</taxon>
        <taxon>Actinomycetota</taxon>
        <taxon>Actinomycetes</taxon>
        <taxon>Propionibacteriales</taxon>
        <taxon>Nocardioidaceae</taxon>
        <taxon>Aeromicrobium</taxon>
    </lineage>
</organism>
<keyword evidence="3" id="KW-0153">Cholesterol metabolism</keyword>